<dbReference type="PANTHER" id="PTHR43097">
    <property type="entry name" value="GLUTAMINE-TRNA LIGASE"/>
    <property type="match status" value="1"/>
</dbReference>
<evidence type="ECO:0000259" key="10">
    <source>
        <dbReference type="Pfam" id="PF00749"/>
    </source>
</evidence>
<dbReference type="HAMAP" id="MF_00126">
    <property type="entry name" value="Gln_tRNA_synth"/>
    <property type="match status" value="1"/>
</dbReference>
<dbReference type="InterPro" id="IPR022861">
    <property type="entry name" value="Gln_tRNA_ligase_bac"/>
</dbReference>
<feature type="domain" description="tRNA synthetases class I (E and Q) anti-codon binding" evidence="12">
    <location>
        <begin position="455"/>
        <end position="529"/>
    </location>
</feature>
<feature type="short sequence motif" description="'HIGH' region" evidence="8">
    <location>
        <begin position="33"/>
        <end position="43"/>
    </location>
</feature>
<comment type="subunit">
    <text evidence="8">Monomer.</text>
</comment>
<sequence>MSEERSLNFIEEIVEEDLAAGKNDNRVLTRFPPEPNGYLHIGHAKSICLNFGLAKKYNGLTNLRFDDTNPVKEDVEYVDSIKEDVKWLGFDWANELYASDYFDQLYNFAVELIKNNLAYVDDSTAEEIAAQKGTPTEPGTPNQYRSRSVEENLQLFADMKDGKYPDGAKVLRAKLDLASPNMHLRDPLMYRIKHAHHHRTGDKWCIYPMYDFAHGQSDAIEEITHSICTLEFVPHRPLYDWFIERLNIFPSKQYEFARLNLNYTVMSKRKLLQLVTEGHVDGWDDPRMPTISGLRRRGYTPASIREFCERIGVAKRENMIDVGLLEFCIREDLNKTAWRRMAVLDPVKLILDNYPEGETEVMHGENNPEVEGGDGGRDIPFGRELWIEREDFMEVAPKKFFRLGIGLMVRLKNAYIIKGESIVKDADGNITEIHCSYLPESKSGNDTSGINVKGTIHWVSVEHAKTAEVRLYDRLFQVEDPSNEDGDFKDYINPNSLQILSTVYIEPDLVNAELGKPVQFMRKGYFTLDKNSTEDKLVFNRTVTLKDGWGKK</sequence>
<comment type="subcellular location">
    <subcellularLocation>
        <location evidence="8">Cytoplasm</location>
    </subcellularLocation>
</comment>
<dbReference type="Gene3D" id="2.40.240.10">
    <property type="entry name" value="Ribosomal Protein L25, Chain P"/>
    <property type="match status" value="3"/>
</dbReference>
<dbReference type="PANTHER" id="PTHR43097:SF5">
    <property type="entry name" value="GLUTAMATE--TRNA LIGASE"/>
    <property type="match status" value="1"/>
</dbReference>
<keyword evidence="5 8" id="KW-0648">Protein biosynthesis</keyword>
<keyword evidence="2 8" id="KW-0436">Ligase</keyword>
<dbReference type="NCBIfam" id="TIGR00440">
    <property type="entry name" value="glnS"/>
    <property type="match status" value="1"/>
</dbReference>
<feature type="binding site" evidence="8">
    <location>
        <begin position="34"/>
        <end position="36"/>
    </location>
    <ligand>
        <name>ATP</name>
        <dbReference type="ChEBI" id="CHEBI:30616"/>
    </ligand>
</feature>
<evidence type="ECO:0000256" key="6">
    <source>
        <dbReference type="ARBA" id="ARBA00023146"/>
    </source>
</evidence>
<feature type="binding site" evidence="8">
    <location>
        <begin position="258"/>
        <end position="259"/>
    </location>
    <ligand>
        <name>ATP</name>
        <dbReference type="ChEBI" id="CHEBI:30616"/>
    </ligand>
</feature>
<keyword evidence="4 8" id="KW-0067">ATP-binding</keyword>
<evidence type="ECO:0000256" key="4">
    <source>
        <dbReference type="ARBA" id="ARBA00022840"/>
    </source>
</evidence>
<dbReference type="Pfam" id="PF00749">
    <property type="entry name" value="tRNA-synt_1c"/>
    <property type="match status" value="1"/>
</dbReference>
<proteinExistence type="inferred from homology"/>
<comment type="similarity">
    <text evidence="8 9">Belongs to the class-I aminoacyl-tRNA synthetase family.</text>
</comment>
<evidence type="ECO:0000256" key="7">
    <source>
        <dbReference type="ARBA" id="ARBA00048270"/>
    </source>
</evidence>
<dbReference type="InterPro" id="IPR020059">
    <property type="entry name" value="Glu/Gln-tRNA-synth_Ib_codon-bd"/>
</dbReference>
<dbReference type="InterPro" id="IPR011035">
    <property type="entry name" value="Ribosomal_bL25/Gln-tRNA_synth"/>
</dbReference>
<evidence type="ECO:0000256" key="8">
    <source>
        <dbReference type="HAMAP-Rule" id="MF_00126"/>
    </source>
</evidence>
<dbReference type="InterPro" id="IPR049437">
    <property type="entry name" value="tRNA-synt_1c_C2"/>
</dbReference>
<evidence type="ECO:0000256" key="1">
    <source>
        <dbReference type="ARBA" id="ARBA00022490"/>
    </source>
</evidence>
<evidence type="ECO:0000256" key="3">
    <source>
        <dbReference type="ARBA" id="ARBA00022741"/>
    </source>
</evidence>
<evidence type="ECO:0000256" key="9">
    <source>
        <dbReference type="RuleBase" id="RU363037"/>
    </source>
</evidence>
<dbReference type="RefSeq" id="WP_377024958.1">
    <property type="nucleotide sequence ID" value="NZ_JBHLTS010000072.1"/>
</dbReference>
<dbReference type="Proteomes" id="UP001589828">
    <property type="component" value="Unassembled WGS sequence"/>
</dbReference>
<dbReference type="EMBL" id="JBHLTS010000072">
    <property type="protein sequence ID" value="MFC0517197.1"/>
    <property type="molecule type" value="Genomic_DNA"/>
</dbReference>
<keyword evidence="1 8" id="KW-0963">Cytoplasm</keyword>
<feature type="domain" description="Glutamyl/glutaminyl-tRNA synthetase class Ib anti-codon binding" evidence="11">
    <location>
        <begin position="337"/>
        <end position="437"/>
    </location>
</feature>
<keyword evidence="3 8" id="KW-0547">Nucleotide-binding</keyword>
<feature type="binding site" evidence="8">
    <location>
        <position position="210"/>
    </location>
    <ligand>
        <name>L-glutamine</name>
        <dbReference type="ChEBI" id="CHEBI:58359"/>
    </ligand>
</feature>
<feature type="binding site" evidence="8">
    <location>
        <position position="229"/>
    </location>
    <ligand>
        <name>ATP</name>
        <dbReference type="ChEBI" id="CHEBI:30616"/>
    </ligand>
</feature>
<comment type="caution">
    <text evidence="13">The sequence shown here is derived from an EMBL/GenBank/DDBJ whole genome shotgun (WGS) entry which is preliminary data.</text>
</comment>
<feature type="short sequence motif" description="'KMSKS' region" evidence="8">
    <location>
        <begin position="265"/>
        <end position="269"/>
    </location>
</feature>
<dbReference type="EC" id="6.1.1.18" evidence="8"/>
<dbReference type="InterPro" id="IPR014729">
    <property type="entry name" value="Rossmann-like_a/b/a_fold"/>
</dbReference>
<evidence type="ECO:0000259" key="12">
    <source>
        <dbReference type="Pfam" id="PF20974"/>
    </source>
</evidence>
<dbReference type="Pfam" id="PF03950">
    <property type="entry name" value="tRNA-synt_1c_C"/>
    <property type="match status" value="1"/>
</dbReference>
<dbReference type="CDD" id="cd00807">
    <property type="entry name" value="GlnRS_core"/>
    <property type="match status" value="1"/>
</dbReference>
<keyword evidence="6 8" id="KW-0030">Aminoacyl-tRNA synthetase</keyword>
<evidence type="ECO:0000256" key="2">
    <source>
        <dbReference type="ARBA" id="ARBA00022598"/>
    </source>
</evidence>
<dbReference type="SUPFAM" id="SSF50715">
    <property type="entry name" value="Ribosomal protein L25-like"/>
    <property type="match status" value="1"/>
</dbReference>
<dbReference type="InterPro" id="IPR000924">
    <property type="entry name" value="Glu/Gln-tRNA-synth"/>
</dbReference>
<gene>
    <name evidence="8" type="primary">glnS</name>
    <name evidence="13" type="ORF">ACFFGT_23505</name>
</gene>
<name>A0ABV6LCI7_9SPHI</name>
<dbReference type="NCBIfam" id="NF011291">
    <property type="entry name" value="PRK14703.1"/>
    <property type="match status" value="1"/>
</dbReference>
<organism evidence="13 14">
    <name type="scientific">Mucilaginibacter angelicae</name>
    <dbReference type="NCBI Taxonomy" id="869718"/>
    <lineage>
        <taxon>Bacteria</taxon>
        <taxon>Pseudomonadati</taxon>
        <taxon>Bacteroidota</taxon>
        <taxon>Sphingobacteriia</taxon>
        <taxon>Sphingobacteriales</taxon>
        <taxon>Sphingobacteriaceae</taxon>
        <taxon>Mucilaginibacter</taxon>
    </lineage>
</organism>
<dbReference type="InterPro" id="IPR001412">
    <property type="entry name" value="aa-tRNA-synth_I_CS"/>
</dbReference>
<dbReference type="InterPro" id="IPR050132">
    <property type="entry name" value="Gln/Glu-tRNA_Ligase"/>
</dbReference>
<dbReference type="InterPro" id="IPR020058">
    <property type="entry name" value="Glu/Gln-tRNA-synth_Ib_cat-dom"/>
</dbReference>
<evidence type="ECO:0000259" key="11">
    <source>
        <dbReference type="Pfam" id="PF03950"/>
    </source>
</evidence>
<dbReference type="SUPFAM" id="SSF52374">
    <property type="entry name" value="Nucleotidylyl transferase"/>
    <property type="match status" value="1"/>
</dbReference>
<comment type="caution">
    <text evidence="8">Lacks conserved residue(s) required for the propagation of feature annotation.</text>
</comment>
<dbReference type="Gene3D" id="3.40.50.620">
    <property type="entry name" value="HUPs"/>
    <property type="match status" value="1"/>
</dbReference>
<dbReference type="PROSITE" id="PS00178">
    <property type="entry name" value="AA_TRNA_LIGASE_I"/>
    <property type="match status" value="1"/>
</dbReference>
<feature type="binding site" evidence="8">
    <location>
        <position position="66"/>
    </location>
    <ligand>
        <name>L-glutamine</name>
        <dbReference type="ChEBI" id="CHEBI:58359"/>
    </ligand>
</feature>
<dbReference type="InterPro" id="IPR004514">
    <property type="entry name" value="Gln-tRNA-synth"/>
</dbReference>
<reference evidence="13 14" key="1">
    <citation type="submission" date="2024-09" db="EMBL/GenBank/DDBJ databases">
        <authorList>
            <person name="Sun Q."/>
            <person name="Mori K."/>
        </authorList>
    </citation>
    <scope>NUCLEOTIDE SEQUENCE [LARGE SCALE GENOMIC DNA]</scope>
    <source>
        <strain evidence="13 14">NCAIM B.02415</strain>
    </source>
</reference>
<comment type="catalytic activity">
    <reaction evidence="7 8">
        <text>tRNA(Gln) + L-glutamine + ATP = L-glutaminyl-tRNA(Gln) + AMP + diphosphate</text>
        <dbReference type="Rhea" id="RHEA:20121"/>
        <dbReference type="Rhea" id="RHEA-COMP:9662"/>
        <dbReference type="Rhea" id="RHEA-COMP:9681"/>
        <dbReference type="ChEBI" id="CHEBI:30616"/>
        <dbReference type="ChEBI" id="CHEBI:33019"/>
        <dbReference type="ChEBI" id="CHEBI:58359"/>
        <dbReference type="ChEBI" id="CHEBI:78442"/>
        <dbReference type="ChEBI" id="CHEBI:78521"/>
        <dbReference type="ChEBI" id="CHEBI:456215"/>
        <dbReference type="EC" id="6.1.1.18"/>
    </reaction>
</comment>
<feature type="binding site" evidence="8">
    <location>
        <begin position="266"/>
        <end position="268"/>
    </location>
    <ligand>
        <name>ATP</name>
        <dbReference type="ChEBI" id="CHEBI:30616"/>
    </ligand>
</feature>
<dbReference type="Pfam" id="PF20974">
    <property type="entry name" value="tRNA-synt_1c_C2"/>
    <property type="match status" value="1"/>
</dbReference>
<feature type="domain" description="Glutamyl/glutaminyl-tRNA synthetase class Ib catalytic" evidence="10">
    <location>
        <begin position="27"/>
        <end position="334"/>
    </location>
</feature>
<feature type="binding site" evidence="8">
    <location>
        <begin position="40"/>
        <end position="46"/>
    </location>
    <ligand>
        <name>ATP</name>
        <dbReference type="ChEBI" id="CHEBI:30616"/>
    </ligand>
</feature>
<keyword evidence="14" id="KW-1185">Reference proteome</keyword>
<dbReference type="GO" id="GO:0016874">
    <property type="term" value="F:ligase activity"/>
    <property type="evidence" value="ECO:0007669"/>
    <property type="project" value="UniProtKB-KW"/>
</dbReference>
<evidence type="ECO:0000313" key="13">
    <source>
        <dbReference type="EMBL" id="MFC0517197.1"/>
    </source>
</evidence>
<protein>
    <recommendedName>
        <fullName evidence="8">Glutamine--tRNA ligase</fullName>
        <ecNumber evidence="8">6.1.1.18</ecNumber>
    </recommendedName>
    <alternativeName>
        <fullName evidence="8">Glutaminyl-tRNA synthetase</fullName>
        <shortName evidence="8">GlnRS</shortName>
    </alternativeName>
</protein>
<dbReference type="PRINTS" id="PR00987">
    <property type="entry name" value="TRNASYNTHGLU"/>
</dbReference>
<accession>A0ABV6LCI7</accession>
<evidence type="ECO:0000256" key="5">
    <source>
        <dbReference type="ARBA" id="ARBA00022917"/>
    </source>
</evidence>
<dbReference type="InterPro" id="IPR020056">
    <property type="entry name" value="Rbsml_bL25/Gln-tRNA_synth_N"/>
</dbReference>
<evidence type="ECO:0000313" key="14">
    <source>
        <dbReference type="Proteomes" id="UP001589828"/>
    </source>
</evidence>